<dbReference type="CDD" id="cd00570">
    <property type="entry name" value="GST_N_family"/>
    <property type="match status" value="1"/>
</dbReference>
<dbReference type="Proteomes" id="UP000054988">
    <property type="component" value="Unassembled WGS sequence"/>
</dbReference>
<evidence type="ECO:0000259" key="1">
    <source>
        <dbReference type="PROSITE" id="PS50404"/>
    </source>
</evidence>
<evidence type="ECO:0000313" key="2">
    <source>
        <dbReference type="EMBL" id="KTB34085.1"/>
    </source>
</evidence>
<protein>
    <recommendedName>
        <fullName evidence="1">GST N-terminal domain-containing protein</fullName>
    </recommendedName>
</protein>
<dbReference type="Pfam" id="PF25907">
    <property type="entry name" value="DUF7962"/>
    <property type="match status" value="1"/>
</dbReference>
<organism evidence="2 3">
    <name type="scientific">Moniliophthora roreri</name>
    <name type="common">Frosty pod rot fungus</name>
    <name type="synonym">Monilia roreri</name>
    <dbReference type="NCBI Taxonomy" id="221103"/>
    <lineage>
        <taxon>Eukaryota</taxon>
        <taxon>Fungi</taxon>
        <taxon>Dikarya</taxon>
        <taxon>Basidiomycota</taxon>
        <taxon>Agaricomycotina</taxon>
        <taxon>Agaricomycetes</taxon>
        <taxon>Agaricomycetidae</taxon>
        <taxon>Agaricales</taxon>
        <taxon>Marasmiineae</taxon>
        <taxon>Marasmiaceae</taxon>
        <taxon>Moniliophthora</taxon>
    </lineage>
</organism>
<comment type="caution">
    <text evidence="2">The sequence shown here is derived from an EMBL/GenBank/DDBJ whole genome shotgun (WGS) entry which is preliminary data.</text>
</comment>
<proteinExistence type="predicted"/>
<dbReference type="AlphaFoldDB" id="A0A0W0FCS8"/>
<sequence length="331" mass="36593">MPSTVILYRYDGSPFSEKVDHVLLLKSVPHQTVHVSSTLPRPEITNLLGIGYRRIPILAIDNDIYCDTSLITSALERRFALATGYGTVFPPRKNTTSADTGLIKAFAKHYADSTLFPLAPAHLPWEKIPKPFIDDRSSFRGAPINVQGIVASRGKSMSELSAQLALIEEQLKDGREWLFDTEAPSLADVAVHFVYSWLRPMRNAHPLFNEAKFPTALKWLDRLSSRISEANKKNAPQRISGDEAAKLIASAPFEPYNVVGFDSTEAQRLGLQSGQTISVTPDDNGRNYPTVGKLVALNDEEICIEVKGSSGIFRCHFPRIGFTARATPSKL</sequence>
<dbReference type="Gene3D" id="3.40.30.110">
    <property type="match status" value="1"/>
</dbReference>
<dbReference type="InterPro" id="IPR036249">
    <property type="entry name" value="Thioredoxin-like_sf"/>
</dbReference>
<dbReference type="Gene3D" id="1.20.1050.10">
    <property type="match status" value="1"/>
</dbReference>
<dbReference type="SUPFAM" id="SSF52833">
    <property type="entry name" value="Thioredoxin-like"/>
    <property type="match status" value="1"/>
</dbReference>
<name>A0A0W0FCS8_MONRR</name>
<dbReference type="SUPFAM" id="SSF47616">
    <property type="entry name" value="GST C-terminal domain-like"/>
    <property type="match status" value="1"/>
</dbReference>
<evidence type="ECO:0000313" key="3">
    <source>
        <dbReference type="Proteomes" id="UP000054988"/>
    </source>
</evidence>
<dbReference type="InterPro" id="IPR036282">
    <property type="entry name" value="Glutathione-S-Trfase_C_sf"/>
</dbReference>
<dbReference type="EMBL" id="LATX01002123">
    <property type="protein sequence ID" value="KTB34085.1"/>
    <property type="molecule type" value="Genomic_DNA"/>
</dbReference>
<dbReference type="Pfam" id="PF13417">
    <property type="entry name" value="GST_N_3"/>
    <property type="match status" value="1"/>
</dbReference>
<dbReference type="eggNOG" id="ENOG502S2Q4">
    <property type="taxonomic scope" value="Eukaryota"/>
</dbReference>
<dbReference type="PROSITE" id="PS50404">
    <property type="entry name" value="GST_NTER"/>
    <property type="match status" value="1"/>
</dbReference>
<dbReference type="InterPro" id="IPR004045">
    <property type="entry name" value="Glutathione_S-Trfase_N"/>
</dbReference>
<gene>
    <name evidence="2" type="ORF">WG66_13511</name>
</gene>
<dbReference type="InterPro" id="IPR058268">
    <property type="entry name" value="DUF7962"/>
</dbReference>
<feature type="domain" description="GST N-terminal" evidence="1">
    <location>
        <begin position="3"/>
        <end position="83"/>
    </location>
</feature>
<reference evidence="2 3" key="1">
    <citation type="submission" date="2015-12" db="EMBL/GenBank/DDBJ databases">
        <title>Draft genome sequence of Moniliophthora roreri, the causal agent of frosty pod rot of cacao.</title>
        <authorList>
            <person name="Aime M.C."/>
            <person name="Diaz-Valderrama J.R."/>
            <person name="Kijpornyongpan T."/>
            <person name="Phillips-Mora W."/>
        </authorList>
    </citation>
    <scope>NUCLEOTIDE SEQUENCE [LARGE SCALE GENOMIC DNA]</scope>
    <source>
        <strain evidence="2 3">MCA 2952</strain>
    </source>
</reference>
<accession>A0A0W0FCS8</accession>